<keyword evidence="7" id="KW-1185">Reference proteome</keyword>
<accession>A0A1W2DA17</accession>
<evidence type="ECO:0000256" key="2">
    <source>
        <dbReference type="ARBA" id="ARBA00022989"/>
    </source>
</evidence>
<organism evidence="6 7">
    <name type="scientific">Fulvimarina manganoxydans</name>
    <dbReference type="NCBI Taxonomy" id="937218"/>
    <lineage>
        <taxon>Bacteria</taxon>
        <taxon>Pseudomonadati</taxon>
        <taxon>Pseudomonadota</taxon>
        <taxon>Alphaproteobacteria</taxon>
        <taxon>Hyphomicrobiales</taxon>
        <taxon>Aurantimonadaceae</taxon>
        <taxon>Fulvimarina</taxon>
    </lineage>
</organism>
<feature type="domain" description="HIG1" evidence="5">
    <location>
        <begin position="1"/>
        <end position="62"/>
    </location>
</feature>
<dbReference type="Proteomes" id="UP000192656">
    <property type="component" value="Unassembled WGS sequence"/>
</dbReference>
<dbReference type="PROSITE" id="PS51503">
    <property type="entry name" value="HIG1"/>
    <property type="match status" value="1"/>
</dbReference>
<dbReference type="RefSeq" id="WP_084410952.1">
    <property type="nucleotide sequence ID" value="NZ_FWXR01000013.1"/>
</dbReference>
<gene>
    <name evidence="6" type="ORF">SAMN06297251_11383</name>
</gene>
<dbReference type="AlphaFoldDB" id="A0A1W2DA17"/>
<evidence type="ECO:0000256" key="4">
    <source>
        <dbReference type="SAM" id="Phobius"/>
    </source>
</evidence>
<dbReference type="EMBL" id="FWXR01000013">
    <property type="protein sequence ID" value="SMC93838.1"/>
    <property type="molecule type" value="Genomic_DNA"/>
</dbReference>
<evidence type="ECO:0000259" key="5">
    <source>
        <dbReference type="PROSITE" id="PS51503"/>
    </source>
</evidence>
<dbReference type="STRING" id="937218.SAMN06297251_11383"/>
<reference evidence="6 7" key="1">
    <citation type="submission" date="2017-04" db="EMBL/GenBank/DDBJ databases">
        <authorList>
            <person name="Afonso C.L."/>
            <person name="Miller P.J."/>
            <person name="Scott M.A."/>
            <person name="Spackman E."/>
            <person name="Goraichik I."/>
            <person name="Dimitrov K.M."/>
            <person name="Suarez D.L."/>
            <person name="Swayne D.E."/>
        </authorList>
    </citation>
    <scope>NUCLEOTIDE SEQUENCE [LARGE SCALE GENOMIC DNA]</scope>
    <source>
        <strain evidence="6 7">CGMCC 1.10972</strain>
    </source>
</reference>
<feature type="transmembrane region" description="Helical" evidence="4">
    <location>
        <begin position="40"/>
        <end position="61"/>
    </location>
</feature>
<dbReference type="InterPro" id="IPR007667">
    <property type="entry name" value="Hypoxia_induced_domain"/>
</dbReference>
<proteinExistence type="predicted"/>
<protein>
    <submittedName>
        <fullName evidence="6">Hypoxia induced protein conserved region</fullName>
    </submittedName>
</protein>
<feature type="transmembrane region" description="Helical" evidence="4">
    <location>
        <begin position="6"/>
        <end position="28"/>
    </location>
</feature>
<evidence type="ECO:0000313" key="7">
    <source>
        <dbReference type="Proteomes" id="UP000192656"/>
    </source>
</evidence>
<evidence type="ECO:0000313" key="6">
    <source>
        <dbReference type="EMBL" id="SMC93838.1"/>
    </source>
</evidence>
<keyword evidence="1 4" id="KW-0812">Transmembrane</keyword>
<evidence type="ECO:0000256" key="3">
    <source>
        <dbReference type="ARBA" id="ARBA00023136"/>
    </source>
</evidence>
<keyword evidence="3 4" id="KW-0472">Membrane</keyword>
<dbReference type="Gene3D" id="6.10.140.1320">
    <property type="match status" value="1"/>
</dbReference>
<evidence type="ECO:0000256" key="1">
    <source>
        <dbReference type="ARBA" id="ARBA00022692"/>
    </source>
</evidence>
<dbReference type="OrthoDB" id="7951376at2"/>
<name>A0A1W2DA17_9HYPH</name>
<keyword evidence="2 4" id="KW-1133">Transmembrane helix</keyword>
<dbReference type="NCBIfam" id="NF033233">
    <property type="entry name" value="twin_helix"/>
    <property type="match status" value="1"/>
</dbReference>
<sequence>MSGFLTILAVIAMAATALVLCLGLLNLMRGGPGNTSQKLMRMRILFQAIAVVILVAVLMLAR</sequence>
<dbReference type="Pfam" id="PF04588">
    <property type="entry name" value="HIG_1_N"/>
    <property type="match status" value="1"/>
</dbReference>